<evidence type="ECO:0000313" key="2">
    <source>
        <dbReference type="Proteomes" id="UP000613066"/>
    </source>
</evidence>
<reference evidence="1" key="1">
    <citation type="submission" date="2019-09" db="EMBL/GenBank/DDBJ databases">
        <title>Bird 10,000 Genomes (B10K) Project - Family phase.</title>
        <authorList>
            <person name="Zhang G."/>
        </authorList>
    </citation>
    <scope>NUCLEOTIDE SEQUENCE</scope>
    <source>
        <strain evidence="1">B10K-DU-001-08</strain>
        <tissue evidence="1">Muscle</tissue>
    </source>
</reference>
<dbReference type="PANTHER" id="PTHR35978">
    <property type="entry name" value="IQ DOMAIN-CONTAINING PROTEIN M"/>
    <property type="match status" value="1"/>
</dbReference>
<dbReference type="SMART" id="SM00015">
    <property type="entry name" value="IQ"/>
    <property type="match status" value="1"/>
</dbReference>
<dbReference type="EMBL" id="WBMW01000271">
    <property type="protein sequence ID" value="NXC38126.1"/>
    <property type="molecule type" value="Genomic_DNA"/>
</dbReference>
<dbReference type="AlphaFoldDB" id="A0A851N7C2"/>
<comment type="caution">
    <text evidence="1">The sequence shown here is derived from an EMBL/GenBank/DDBJ whole genome shotgun (WGS) entry which is preliminary data.</text>
</comment>
<proteinExistence type="predicted"/>
<gene>
    <name evidence="1" type="primary">Iqcm</name>
    <name evidence="1" type="ORF">PENPIL_R08827</name>
</gene>
<dbReference type="OrthoDB" id="6288272at2759"/>
<dbReference type="PROSITE" id="PS50096">
    <property type="entry name" value="IQ"/>
    <property type="match status" value="1"/>
</dbReference>
<dbReference type="PANTHER" id="PTHR35978:SF1">
    <property type="entry name" value="IQ DOMAIN-CONTAINING PROTEIN M"/>
    <property type="match status" value="1"/>
</dbReference>
<name>A0A851N7C2_9GALL</name>
<keyword evidence="2" id="KW-1185">Reference proteome</keyword>
<dbReference type="InterPro" id="IPR000048">
    <property type="entry name" value="IQ_motif_EF-hand-BS"/>
</dbReference>
<protein>
    <submittedName>
        <fullName evidence="1">IQCM protein</fullName>
    </submittedName>
</protein>
<dbReference type="Pfam" id="PF00612">
    <property type="entry name" value="IQ"/>
    <property type="match status" value="1"/>
</dbReference>
<organism evidence="1 2">
    <name type="scientific">Penelope pileata</name>
    <dbReference type="NCBI Taxonomy" id="1118817"/>
    <lineage>
        <taxon>Eukaryota</taxon>
        <taxon>Metazoa</taxon>
        <taxon>Chordata</taxon>
        <taxon>Craniata</taxon>
        <taxon>Vertebrata</taxon>
        <taxon>Euteleostomi</taxon>
        <taxon>Archelosauria</taxon>
        <taxon>Archosauria</taxon>
        <taxon>Dinosauria</taxon>
        <taxon>Saurischia</taxon>
        <taxon>Theropoda</taxon>
        <taxon>Coelurosauria</taxon>
        <taxon>Aves</taxon>
        <taxon>Neognathae</taxon>
        <taxon>Galloanserae</taxon>
        <taxon>Galliformes</taxon>
        <taxon>Cracidae</taxon>
        <taxon>Penelope</taxon>
    </lineage>
</organism>
<evidence type="ECO:0000313" key="1">
    <source>
        <dbReference type="EMBL" id="NXC38126.1"/>
    </source>
</evidence>
<accession>A0A851N7C2</accession>
<feature type="non-terminal residue" evidence="1">
    <location>
        <position position="1"/>
    </location>
</feature>
<dbReference type="Proteomes" id="UP000613066">
    <property type="component" value="Unassembled WGS sequence"/>
</dbReference>
<sequence length="447" mass="51350">QKCNGSISSQKLIVPYCCWASTQTPVRAPSILENNANCYVTKVFGITKPKRSFQQDSWLEERFYKLPEKPHCVASKPMLSEKAVKNYKAYVYLSPQYAVEREEKISVAELLSGIDSLSRALENEKKKKFSFLRSLDLPSASPRTYDIPGFQITHKGKVYQDWRGMIAPIPVEEEDQKCIRLKKIGFQAKKKKSAALSAKSERKILSDKRLSPQTQKKSKKNGTHVVVFEAAFESRKHSSNKEVLEAVMCIQRYVRGWLIRKAFKRVKIKSASHGPSLLAVVKFYRNMMARIKSRADILDLSTPLRYFELEEWMDKKKFFETMFSKRETDKKMDRNNLPEFFRDCGYFIPASGVHRVFQLVSSTTAVKNIKKHQAVEMAFTLFPPLGAKVKNVITVPLPWLHPLMDGKSESKKSAFSHQESKKPDFQVSAALVTSSMREWKKTHLSDQ</sequence>
<feature type="non-terminal residue" evidence="1">
    <location>
        <position position="447"/>
    </location>
</feature>